<feature type="transmembrane region" description="Helical" evidence="6">
    <location>
        <begin position="12"/>
        <end position="35"/>
    </location>
</feature>
<feature type="transmembrane region" description="Helical" evidence="6">
    <location>
        <begin position="118"/>
        <end position="141"/>
    </location>
</feature>
<evidence type="ECO:0000256" key="4">
    <source>
        <dbReference type="ARBA" id="ARBA00022989"/>
    </source>
</evidence>
<feature type="transmembrane region" description="Helical" evidence="6">
    <location>
        <begin position="415"/>
        <end position="434"/>
    </location>
</feature>
<dbReference type="EMBL" id="PYFT01000001">
    <property type="protein sequence ID" value="PSR56321.1"/>
    <property type="molecule type" value="Genomic_DNA"/>
</dbReference>
<feature type="transmembrane region" description="Helical" evidence="6">
    <location>
        <begin position="386"/>
        <end position="409"/>
    </location>
</feature>
<dbReference type="OrthoDB" id="9814608at2"/>
<feature type="transmembrane region" description="Helical" evidence="6">
    <location>
        <begin position="47"/>
        <end position="68"/>
    </location>
</feature>
<organism evidence="7 8">
    <name type="scientific">Adhaeribacter arboris</name>
    <dbReference type="NCBI Taxonomy" id="2072846"/>
    <lineage>
        <taxon>Bacteria</taxon>
        <taxon>Pseudomonadati</taxon>
        <taxon>Bacteroidota</taxon>
        <taxon>Cytophagia</taxon>
        <taxon>Cytophagales</taxon>
        <taxon>Hymenobacteraceae</taxon>
        <taxon>Adhaeribacter</taxon>
    </lineage>
</organism>
<feature type="transmembrane region" description="Helical" evidence="6">
    <location>
        <begin position="236"/>
        <end position="258"/>
    </location>
</feature>
<name>A0A2T2YLD9_9BACT</name>
<accession>A0A2T2YLD9</accession>
<proteinExistence type="predicted"/>
<sequence length="498" mass="56269">MSVAKKLVGQTAAYGLSSIIGRTLNFLLFPLYLGIFAPEDYGVINGLYAYVGFFNILFTFGLETAFFRFANQPGADRQALFNRVLSFLIFSSILLTGLILLFIEPISRLIKFPDQQLFIGWLAVILAIDAIVSIPFARLRLENKAGKFAGIKMANVLITVLANVFIYWFCYNVYQENFLASLKPIIAKIYFPEWKLGYIFLINLIANLLLIPLLWREFSSLRFSLDFSFMKPLLRYAYPIMLMGFAGIVNELLDRILLLELLPTGFYPDLTSKGAVGVYGGCYKLATFMTLAIQAFRYAGEPFFFAQAKVKNSAVTFALVTKWFVIVCAFIFLFISVNLEDFKFLLRRPSYYQGMAVIPILLLANLFLGVYYNLSAWFKLTDKTYFGTFISFGGAAITIILNILLIPVLGYMGCAWATLACYFSMALACYLFGQKYYPIPYPVGKIAGYLVLAISLILAATYINIADFIGRHAFHLGLCGIYLLLIFFLEKPQLLIKR</sequence>
<dbReference type="InterPro" id="IPR002797">
    <property type="entry name" value="Polysacc_synth"/>
</dbReference>
<keyword evidence="4 6" id="KW-1133">Transmembrane helix</keyword>
<keyword evidence="5 6" id="KW-0472">Membrane</keyword>
<feature type="transmembrane region" description="Helical" evidence="6">
    <location>
        <begin position="446"/>
        <end position="466"/>
    </location>
</feature>
<evidence type="ECO:0000256" key="5">
    <source>
        <dbReference type="ARBA" id="ARBA00023136"/>
    </source>
</evidence>
<gene>
    <name evidence="7" type="ORF">AHMF7605_23900</name>
</gene>
<evidence type="ECO:0000256" key="2">
    <source>
        <dbReference type="ARBA" id="ARBA00022475"/>
    </source>
</evidence>
<reference evidence="7 8" key="1">
    <citation type="submission" date="2018-03" db="EMBL/GenBank/DDBJ databases">
        <title>Adhaeribacter sp. HMF7605 Genome sequencing and assembly.</title>
        <authorList>
            <person name="Kang H."/>
            <person name="Kang J."/>
            <person name="Cha I."/>
            <person name="Kim H."/>
            <person name="Joh K."/>
        </authorList>
    </citation>
    <scope>NUCLEOTIDE SEQUENCE [LARGE SCALE GENOMIC DNA]</scope>
    <source>
        <strain evidence="7 8">HMF7605</strain>
    </source>
</reference>
<evidence type="ECO:0000256" key="3">
    <source>
        <dbReference type="ARBA" id="ARBA00022692"/>
    </source>
</evidence>
<feature type="transmembrane region" description="Helical" evidence="6">
    <location>
        <begin position="472"/>
        <end position="489"/>
    </location>
</feature>
<feature type="transmembrane region" description="Helical" evidence="6">
    <location>
        <begin position="80"/>
        <end position="103"/>
    </location>
</feature>
<keyword evidence="8" id="KW-1185">Reference proteome</keyword>
<evidence type="ECO:0000313" key="7">
    <source>
        <dbReference type="EMBL" id="PSR56321.1"/>
    </source>
</evidence>
<comment type="caution">
    <text evidence="7">The sequence shown here is derived from an EMBL/GenBank/DDBJ whole genome shotgun (WGS) entry which is preliminary data.</text>
</comment>
<dbReference type="GO" id="GO:0005886">
    <property type="term" value="C:plasma membrane"/>
    <property type="evidence" value="ECO:0007669"/>
    <property type="project" value="UniProtKB-SubCell"/>
</dbReference>
<keyword evidence="2" id="KW-1003">Cell membrane</keyword>
<dbReference type="InterPro" id="IPR050833">
    <property type="entry name" value="Poly_Biosynth_Transport"/>
</dbReference>
<feature type="transmembrane region" description="Helical" evidence="6">
    <location>
        <begin position="351"/>
        <end position="374"/>
    </location>
</feature>
<feature type="transmembrane region" description="Helical" evidence="6">
    <location>
        <begin position="194"/>
        <end position="215"/>
    </location>
</feature>
<feature type="transmembrane region" description="Helical" evidence="6">
    <location>
        <begin position="153"/>
        <end position="174"/>
    </location>
</feature>
<keyword evidence="3 6" id="KW-0812">Transmembrane</keyword>
<feature type="transmembrane region" description="Helical" evidence="6">
    <location>
        <begin position="317"/>
        <end position="339"/>
    </location>
</feature>
<feature type="transmembrane region" description="Helical" evidence="6">
    <location>
        <begin position="278"/>
        <end position="296"/>
    </location>
</feature>
<dbReference type="Proteomes" id="UP000240357">
    <property type="component" value="Unassembled WGS sequence"/>
</dbReference>
<evidence type="ECO:0000313" key="8">
    <source>
        <dbReference type="Proteomes" id="UP000240357"/>
    </source>
</evidence>
<dbReference type="PANTHER" id="PTHR30250:SF11">
    <property type="entry name" value="O-ANTIGEN TRANSPORTER-RELATED"/>
    <property type="match status" value="1"/>
</dbReference>
<protein>
    <submittedName>
        <fullName evidence="7">Polysaccharide biosynthesis protein</fullName>
    </submittedName>
</protein>
<comment type="subcellular location">
    <subcellularLocation>
        <location evidence="1">Cell membrane</location>
        <topology evidence="1">Multi-pass membrane protein</topology>
    </subcellularLocation>
</comment>
<dbReference type="PANTHER" id="PTHR30250">
    <property type="entry name" value="PST FAMILY PREDICTED COLANIC ACID TRANSPORTER"/>
    <property type="match status" value="1"/>
</dbReference>
<dbReference type="AlphaFoldDB" id="A0A2T2YLD9"/>
<dbReference type="Pfam" id="PF01943">
    <property type="entry name" value="Polysacc_synt"/>
    <property type="match status" value="1"/>
</dbReference>
<evidence type="ECO:0000256" key="6">
    <source>
        <dbReference type="SAM" id="Phobius"/>
    </source>
</evidence>
<dbReference type="RefSeq" id="WP_106932499.1">
    <property type="nucleotide sequence ID" value="NZ_PYFT01000001.1"/>
</dbReference>
<evidence type="ECO:0000256" key="1">
    <source>
        <dbReference type="ARBA" id="ARBA00004651"/>
    </source>
</evidence>